<reference evidence="1 2" key="1">
    <citation type="journal article" date="2021" name="BMC Genomics">
        <title>Datura genome reveals duplications of psychoactive alkaloid biosynthetic genes and high mutation rate following tissue culture.</title>
        <authorList>
            <person name="Rajewski A."/>
            <person name="Carter-House D."/>
            <person name="Stajich J."/>
            <person name="Litt A."/>
        </authorList>
    </citation>
    <scope>NUCLEOTIDE SEQUENCE [LARGE SCALE GENOMIC DNA]</scope>
    <source>
        <strain evidence="1">AR-01</strain>
    </source>
</reference>
<gene>
    <name evidence="1" type="ORF">HAX54_050241</name>
</gene>
<sequence>MDRIVAAKELSFRIGFTGHSGHLRIEPLPPVERDTPLNSIPDFILDTCYRDVSRSWTLGPELRGSI</sequence>
<accession>A0ABS8SW55</accession>
<dbReference type="EMBL" id="JACEIK010000874">
    <property type="protein sequence ID" value="MCD7463274.1"/>
    <property type="molecule type" value="Genomic_DNA"/>
</dbReference>
<comment type="caution">
    <text evidence="1">The sequence shown here is derived from an EMBL/GenBank/DDBJ whole genome shotgun (WGS) entry which is preliminary data.</text>
</comment>
<organism evidence="1 2">
    <name type="scientific">Datura stramonium</name>
    <name type="common">Jimsonweed</name>
    <name type="synonym">Common thornapple</name>
    <dbReference type="NCBI Taxonomy" id="4076"/>
    <lineage>
        <taxon>Eukaryota</taxon>
        <taxon>Viridiplantae</taxon>
        <taxon>Streptophyta</taxon>
        <taxon>Embryophyta</taxon>
        <taxon>Tracheophyta</taxon>
        <taxon>Spermatophyta</taxon>
        <taxon>Magnoliopsida</taxon>
        <taxon>eudicotyledons</taxon>
        <taxon>Gunneridae</taxon>
        <taxon>Pentapetalae</taxon>
        <taxon>asterids</taxon>
        <taxon>lamiids</taxon>
        <taxon>Solanales</taxon>
        <taxon>Solanaceae</taxon>
        <taxon>Solanoideae</taxon>
        <taxon>Datureae</taxon>
        <taxon>Datura</taxon>
    </lineage>
</organism>
<protein>
    <submittedName>
        <fullName evidence="1">Uncharacterized protein</fullName>
    </submittedName>
</protein>
<evidence type="ECO:0000313" key="1">
    <source>
        <dbReference type="EMBL" id="MCD7463274.1"/>
    </source>
</evidence>
<dbReference type="Proteomes" id="UP000823775">
    <property type="component" value="Unassembled WGS sequence"/>
</dbReference>
<keyword evidence="2" id="KW-1185">Reference proteome</keyword>
<name>A0ABS8SW55_DATST</name>
<proteinExistence type="predicted"/>
<evidence type="ECO:0000313" key="2">
    <source>
        <dbReference type="Proteomes" id="UP000823775"/>
    </source>
</evidence>